<dbReference type="GO" id="GO:0015385">
    <property type="term" value="F:sodium:proton antiporter activity"/>
    <property type="evidence" value="ECO:0007669"/>
    <property type="project" value="InterPro"/>
</dbReference>
<gene>
    <name evidence="7" type="ORF">VMCG_03833</name>
</gene>
<dbReference type="AlphaFoldDB" id="A0A423WV50"/>
<feature type="transmembrane region" description="Helical" evidence="5">
    <location>
        <begin position="78"/>
        <end position="96"/>
    </location>
</feature>
<organism evidence="7 8">
    <name type="scientific">Cytospora schulzeri</name>
    <dbReference type="NCBI Taxonomy" id="448051"/>
    <lineage>
        <taxon>Eukaryota</taxon>
        <taxon>Fungi</taxon>
        <taxon>Dikarya</taxon>
        <taxon>Ascomycota</taxon>
        <taxon>Pezizomycotina</taxon>
        <taxon>Sordariomycetes</taxon>
        <taxon>Sordariomycetidae</taxon>
        <taxon>Diaporthales</taxon>
        <taxon>Cytosporaceae</taxon>
        <taxon>Cytospora</taxon>
    </lineage>
</organism>
<keyword evidence="3 5" id="KW-1133">Transmembrane helix</keyword>
<dbReference type="STRING" id="356882.A0A423WV50"/>
<feature type="transmembrane region" description="Helical" evidence="5">
    <location>
        <begin position="297"/>
        <end position="316"/>
    </location>
</feature>
<feature type="transmembrane region" description="Helical" evidence="5">
    <location>
        <begin position="244"/>
        <end position="263"/>
    </location>
</feature>
<dbReference type="PANTHER" id="PTHR31382:SF2">
    <property type="entry name" value="CATION_H+ EXCHANGER DOMAIN-CONTAINING PROTEIN"/>
    <property type="match status" value="1"/>
</dbReference>
<comment type="subcellular location">
    <subcellularLocation>
        <location evidence="1">Membrane</location>
        <topology evidence="1">Multi-pass membrane protein</topology>
    </subcellularLocation>
</comment>
<dbReference type="PANTHER" id="PTHR31382">
    <property type="entry name" value="NA(+)/H(+) ANTIPORTER"/>
    <property type="match status" value="1"/>
</dbReference>
<dbReference type="EMBL" id="LKEA01000008">
    <property type="protein sequence ID" value="ROW07411.1"/>
    <property type="molecule type" value="Genomic_DNA"/>
</dbReference>
<dbReference type="GO" id="GO:0042391">
    <property type="term" value="P:regulation of membrane potential"/>
    <property type="evidence" value="ECO:0007669"/>
    <property type="project" value="InterPro"/>
</dbReference>
<dbReference type="GO" id="GO:0120029">
    <property type="term" value="P:proton export across plasma membrane"/>
    <property type="evidence" value="ECO:0007669"/>
    <property type="project" value="InterPro"/>
</dbReference>
<comment type="caution">
    <text evidence="7">The sequence shown here is derived from an EMBL/GenBank/DDBJ whole genome shotgun (WGS) entry which is preliminary data.</text>
</comment>
<feature type="transmembrane region" description="Helical" evidence="5">
    <location>
        <begin position="134"/>
        <end position="155"/>
    </location>
</feature>
<feature type="transmembrane region" description="Helical" evidence="5">
    <location>
        <begin position="12"/>
        <end position="30"/>
    </location>
</feature>
<dbReference type="InterPro" id="IPR038770">
    <property type="entry name" value="Na+/solute_symporter_sf"/>
</dbReference>
<proteinExistence type="predicted"/>
<evidence type="ECO:0000313" key="7">
    <source>
        <dbReference type="EMBL" id="ROW07411.1"/>
    </source>
</evidence>
<dbReference type="InterPro" id="IPR004712">
    <property type="entry name" value="Na+/H+_antiporter_fungi"/>
</dbReference>
<dbReference type="GO" id="GO:0005886">
    <property type="term" value="C:plasma membrane"/>
    <property type="evidence" value="ECO:0007669"/>
    <property type="project" value="InterPro"/>
</dbReference>
<dbReference type="InterPro" id="IPR006153">
    <property type="entry name" value="Cation/H_exchanger_TM"/>
</dbReference>
<dbReference type="OrthoDB" id="2190219at2759"/>
<evidence type="ECO:0000256" key="4">
    <source>
        <dbReference type="ARBA" id="ARBA00023136"/>
    </source>
</evidence>
<feature type="domain" description="Cation/H+ exchanger transmembrane" evidence="6">
    <location>
        <begin position="23"/>
        <end position="441"/>
    </location>
</feature>
<keyword evidence="8" id="KW-1185">Reference proteome</keyword>
<evidence type="ECO:0000256" key="3">
    <source>
        <dbReference type="ARBA" id="ARBA00022989"/>
    </source>
</evidence>
<dbReference type="GO" id="GO:0036376">
    <property type="term" value="P:sodium ion export across plasma membrane"/>
    <property type="evidence" value="ECO:0007669"/>
    <property type="project" value="InterPro"/>
</dbReference>
<evidence type="ECO:0000256" key="1">
    <source>
        <dbReference type="ARBA" id="ARBA00004141"/>
    </source>
</evidence>
<protein>
    <recommendedName>
        <fullName evidence="6">Cation/H+ exchanger transmembrane domain-containing protein</fullName>
    </recommendedName>
</protein>
<dbReference type="GO" id="GO:0030007">
    <property type="term" value="P:intracellular potassium ion homeostasis"/>
    <property type="evidence" value="ECO:0007669"/>
    <property type="project" value="TreeGrafter"/>
</dbReference>
<evidence type="ECO:0000259" key="6">
    <source>
        <dbReference type="Pfam" id="PF00999"/>
    </source>
</evidence>
<reference evidence="7 8" key="1">
    <citation type="submission" date="2015-09" db="EMBL/GenBank/DDBJ databases">
        <title>Host preference determinants of Valsa canker pathogens revealed by comparative genomics.</title>
        <authorList>
            <person name="Yin Z."/>
            <person name="Huang L."/>
        </authorList>
    </citation>
    <scope>NUCLEOTIDE SEQUENCE [LARGE SCALE GENOMIC DNA]</scope>
    <source>
        <strain evidence="7 8">03-1</strain>
    </source>
</reference>
<evidence type="ECO:0000313" key="8">
    <source>
        <dbReference type="Proteomes" id="UP000283895"/>
    </source>
</evidence>
<feature type="transmembrane region" description="Helical" evidence="5">
    <location>
        <begin position="370"/>
        <end position="388"/>
    </location>
</feature>
<dbReference type="Pfam" id="PF00999">
    <property type="entry name" value="Na_H_Exchanger"/>
    <property type="match status" value="1"/>
</dbReference>
<keyword evidence="2 5" id="KW-0812">Transmembrane</keyword>
<feature type="transmembrane region" description="Helical" evidence="5">
    <location>
        <begin position="422"/>
        <end position="445"/>
    </location>
</feature>
<evidence type="ECO:0000256" key="5">
    <source>
        <dbReference type="SAM" id="Phobius"/>
    </source>
</evidence>
<dbReference type="Gene3D" id="1.20.1530.20">
    <property type="match status" value="1"/>
</dbReference>
<feature type="transmembrane region" description="Helical" evidence="5">
    <location>
        <begin position="205"/>
        <end position="232"/>
    </location>
</feature>
<feature type="transmembrane region" description="Helical" evidence="5">
    <location>
        <begin position="105"/>
        <end position="128"/>
    </location>
</feature>
<feature type="transmembrane region" description="Helical" evidence="5">
    <location>
        <begin position="42"/>
        <end position="58"/>
    </location>
</feature>
<name>A0A423WV50_9PEZI</name>
<keyword evidence="4 5" id="KW-0472">Membrane</keyword>
<accession>A0A423WV50</accession>
<evidence type="ECO:0000256" key="2">
    <source>
        <dbReference type="ARBA" id="ARBA00022692"/>
    </source>
</evidence>
<sequence length="481" mass="52188">MWSQLEPTPPHITYLILPIFLILFSLFSVLIRNRLHLSEPPLAVLFGILLGPALLNIFSPQTKPWGLDDAFTQEFTRLILGIQCFAFGIELPALWFTRRAHWASILYLLGPVMTYSWAATGLFARLVFAVSWPTAMIIGACLSPTDPVLAASVLGASRFSGRVPKRLRDLLGAESACNDGASFPFLYVGLFVFENRTAGAAWRDWVLITVLYQCVLGLLVGYAIGWVANGLLRFSERRGYASRPSLVVFYLLLAILSVGVGSTLGLDDFLVAFGAGIGFAHDGWISSKAGDVPFRSIVDLVLNSTVFVYFGSMIPWSSFVAGSTGVLQGHIGLGNLTLFLVLVLLFRRIPVLLALQVGKLIPDVKTYREALFCGHFGPMGVGALFLAIETRAQLETGTSIPLPRPEPPAGPPYNDTDVAKALVWPVICFVVLGSTMVHGLSGLLISLGGHWSRKQGERAPLLGGESEGLAGMVHDAEEEWS</sequence>
<dbReference type="Proteomes" id="UP000283895">
    <property type="component" value="Unassembled WGS sequence"/>
</dbReference>